<evidence type="ECO:0008006" key="4">
    <source>
        <dbReference type="Google" id="ProtNLM"/>
    </source>
</evidence>
<feature type="region of interest" description="Disordered" evidence="1">
    <location>
        <begin position="434"/>
        <end position="455"/>
    </location>
</feature>
<gene>
    <name evidence="2" type="ORF">Cgig2_021429</name>
</gene>
<evidence type="ECO:0000313" key="2">
    <source>
        <dbReference type="EMBL" id="KAJ8420215.1"/>
    </source>
</evidence>
<proteinExistence type="predicted"/>
<accession>A0A9Q1JJA0</accession>
<reference evidence="2" key="1">
    <citation type="submission" date="2022-04" db="EMBL/GenBank/DDBJ databases">
        <title>Carnegiea gigantea Genome sequencing and assembly v2.</title>
        <authorList>
            <person name="Copetti D."/>
            <person name="Sanderson M.J."/>
            <person name="Burquez A."/>
            <person name="Wojciechowski M.F."/>
        </authorList>
    </citation>
    <scope>NUCLEOTIDE SEQUENCE</scope>
    <source>
        <strain evidence="2">SGP5-SGP5p</strain>
        <tissue evidence="2">Aerial part</tissue>
    </source>
</reference>
<organism evidence="2 3">
    <name type="scientific">Carnegiea gigantea</name>
    <dbReference type="NCBI Taxonomy" id="171969"/>
    <lineage>
        <taxon>Eukaryota</taxon>
        <taxon>Viridiplantae</taxon>
        <taxon>Streptophyta</taxon>
        <taxon>Embryophyta</taxon>
        <taxon>Tracheophyta</taxon>
        <taxon>Spermatophyta</taxon>
        <taxon>Magnoliopsida</taxon>
        <taxon>eudicotyledons</taxon>
        <taxon>Gunneridae</taxon>
        <taxon>Pentapetalae</taxon>
        <taxon>Caryophyllales</taxon>
        <taxon>Cactineae</taxon>
        <taxon>Cactaceae</taxon>
        <taxon>Cactoideae</taxon>
        <taxon>Echinocereeae</taxon>
        <taxon>Carnegiea</taxon>
    </lineage>
</organism>
<protein>
    <recommendedName>
        <fullName evidence="4">Aminotransferase-like plant mobile domain-containing protein</fullName>
    </recommendedName>
</protein>
<keyword evidence="3" id="KW-1185">Reference proteome</keyword>
<comment type="caution">
    <text evidence="2">The sequence shown here is derived from an EMBL/GenBank/DDBJ whole genome shotgun (WGS) entry which is preliminary data.</text>
</comment>
<feature type="region of interest" description="Disordered" evidence="1">
    <location>
        <begin position="1"/>
        <end position="20"/>
    </location>
</feature>
<evidence type="ECO:0000313" key="3">
    <source>
        <dbReference type="Proteomes" id="UP001153076"/>
    </source>
</evidence>
<feature type="compositionally biased region" description="Polar residues" evidence="1">
    <location>
        <begin position="518"/>
        <end position="529"/>
    </location>
</feature>
<name>A0A9Q1JJA0_9CARY</name>
<feature type="compositionally biased region" description="Basic and acidic residues" evidence="1">
    <location>
        <begin position="1"/>
        <end position="13"/>
    </location>
</feature>
<dbReference type="AlphaFoldDB" id="A0A9Q1JJA0"/>
<evidence type="ECO:0000256" key="1">
    <source>
        <dbReference type="SAM" id="MobiDB-lite"/>
    </source>
</evidence>
<dbReference type="OrthoDB" id="723791at2759"/>
<dbReference type="EMBL" id="JAKOGI010003714">
    <property type="protein sequence ID" value="KAJ8420215.1"/>
    <property type="molecule type" value="Genomic_DNA"/>
</dbReference>
<feature type="region of interest" description="Disordered" evidence="1">
    <location>
        <begin position="498"/>
        <end position="529"/>
    </location>
</feature>
<sequence length="529" mass="58404">MCTERSVVRHPEGSSKGNGIESGIRAPLEVWNLESKCFKLGRKEVPFSYFDVALLMGLPATVKHITFKRSNGAREVEEVLKGARQRRVSSERQRRRIVQKDMRIYKNYVSVLLELCRVNNTVEIVTLLVVSGLLFPQSAGGVAWDLVHIMEDVDGVREYNWSEAVWEFLVQAMEQSQEKIQSTKNLQINGIYAFADEKRVPRLSSWVNFYKGKKYHTGVVVRELKDSEIIQIIEVRDKERRIPVVQALVESEEYEAYVEDVQVSRSSYICDSHNYVRNGCYQRGGMATEGEGCPEERKRSTCEGEAHEATKRELEELKEAVALNSTVEDILEFARMQRAPDAVGLKALEAGVQAGLSSPLVPSDVADTMVVQQTMRMADMGSNPIDDEIFIGEGATRIRTISLPQNPSVLQSSPCLHLDRALGKGKGKCANVYTSHKRSKKHGSGLAPSGKGGDESDLASLATAVIDPDVQPLVDEGLSTGQVPVDDVVTWKETFVVGQEGPPDDAAGTGVSADKSVTDIQTSIDQVSS</sequence>
<dbReference type="Proteomes" id="UP001153076">
    <property type="component" value="Unassembled WGS sequence"/>
</dbReference>